<protein>
    <submittedName>
        <fullName evidence="1">Peroxisome biogenesis protein 6</fullName>
    </submittedName>
</protein>
<evidence type="ECO:0000313" key="1">
    <source>
        <dbReference type="EMBL" id="ONM14421.1"/>
    </source>
</evidence>
<reference evidence="1" key="1">
    <citation type="submission" date="2015-12" db="EMBL/GenBank/DDBJ databases">
        <title>Update maize B73 reference genome by single molecule sequencing technologies.</title>
        <authorList>
            <consortium name="Maize Genome Sequencing Project"/>
            <person name="Ware D."/>
        </authorList>
    </citation>
    <scope>NUCLEOTIDE SEQUENCE [LARGE SCALE GENOMIC DNA]</scope>
    <source>
        <tissue evidence="1">Seedling</tissue>
    </source>
</reference>
<name>A0A1D6E0V3_MAIZE</name>
<sequence length="102" mass="11580">MPLAHFLTQNSTVLIFFSLPLLKFFIPGLEDIQLYTNLPFPLAKKDIGLKPSPNRWDRSTPSEAGCVGLGILNPMNRIRTRIDRIGRFFGFDPHIVLIRLSS</sequence>
<organism evidence="1">
    <name type="scientific">Zea mays</name>
    <name type="common">Maize</name>
    <dbReference type="NCBI Taxonomy" id="4577"/>
    <lineage>
        <taxon>Eukaryota</taxon>
        <taxon>Viridiplantae</taxon>
        <taxon>Streptophyta</taxon>
        <taxon>Embryophyta</taxon>
        <taxon>Tracheophyta</taxon>
        <taxon>Spermatophyta</taxon>
        <taxon>Magnoliopsida</taxon>
        <taxon>Liliopsida</taxon>
        <taxon>Poales</taxon>
        <taxon>Poaceae</taxon>
        <taxon>PACMAD clade</taxon>
        <taxon>Panicoideae</taxon>
        <taxon>Andropogonodae</taxon>
        <taxon>Andropogoneae</taxon>
        <taxon>Tripsacinae</taxon>
        <taxon>Zea</taxon>
    </lineage>
</organism>
<dbReference type="AlphaFoldDB" id="A0A1D6E0V3"/>
<gene>
    <name evidence="1" type="ORF">ZEAMMB73_Zm00001d002462</name>
</gene>
<accession>A0A1D6E0V3</accession>
<proteinExistence type="predicted"/>
<dbReference type="EMBL" id="CM007648">
    <property type="protein sequence ID" value="ONM14476.1"/>
    <property type="molecule type" value="Genomic_DNA"/>
</dbReference>
<dbReference type="EMBL" id="CM007648">
    <property type="protein sequence ID" value="ONM14421.1"/>
    <property type="molecule type" value="Genomic_DNA"/>
</dbReference>